<sequence length="153" mass="17393">MISVPPSGTAILNPTMRKFGAPETIIHQFQYWIVMLRPIQLTLGSLVLAAHEPARSFSQLGQESFTELHKVTGQLESALAKAFNYDKLNYLMLMMVDPDVHFHVVPRYVESRYFNGLEFIDSGWPGPADFNKATKTDADTNRLIREHLISCWP</sequence>
<dbReference type="GO" id="GO:0016787">
    <property type="term" value="F:hydrolase activity"/>
    <property type="evidence" value="ECO:0007669"/>
    <property type="project" value="UniProtKB-KW"/>
</dbReference>
<keyword evidence="3" id="KW-0378">Hydrolase</keyword>
<comment type="caution">
    <text evidence="1">Lacks conserved residue(s) required for the propagation of feature annotation.</text>
</comment>
<evidence type="ECO:0000313" key="4">
    <source>
        <dbReference type="Proteomes" id="UP000182649"/>
    </source>
</evidence>
<feature type="domain" description="HIT" evidence="2">
    <location>
        <begin position="12"/>
        <end position="114"/>
    </location>
</feature>
<evidence type="ECO:0000259" key="2">
    <source>
        <dbReference type="PROSITE" id="PS51084"/>
    </source>
</evidence>
<dbReference type="EMBL" id="FPBZ01000001">
    <property type="protein sequence ID" value="SFU34809.1"/>
    <property type="molecule type" value="Genomic_DNA"/>
</dbReference>
<dbReference type="InterPro" id="IPR011146">
    <property type="entry name" value="HIT-like"/>
</dbReference>
<evidence type="ECO:0000256" key="1">
    <source>
        <dbReference type="PROSITE-ProRule" id="PRU00464"/>
    </source>
</evidence>
<dbReference type="PROSITE" id="PS51084">
    <property type="entry name" value="HIT_2"/>
    <property type="match status" value="1"/>
</dbReference>
<evidence type="ECO:0000313" key="3">
    <source>
        <dbReference type="EMBL" id="SFU34809.1"/>
    </source>
</evidence>
<dbReference type="RefSeq" id="WP_081363448.1">
    <property type="nucleotide sequence ID" value="NZ_FPBZ01000001.1"/>
</dbReference>
<protein>
    <submittedName>
        <fullName evidence="3">Diadenosine tetraphosphate (Ap4A) hydrolase</fullName>
    </submittedName>
</protein>
<dbReference type="AlphaFoldDB" id="A0A1I7FF51"/>
<gene>
    <name evidence="3" type="ORF">SAMN05216417_101429</name>
</gene>
<accession>A0A1I7FF51</accession>
<reference evidence="3 4" key="1">
    <citation type="submission" date="2016-10" db="EMBL/GenBank/DDBJ databases">
        <authorList>
            <person name="de Groot N.N."/>
        </authorList>
    </citation>
    <scope>NUCLEOTIDE SEQUENCE [LARGE SCALE GENOMIC DNA]</scope>
    <source>
        <strain evidence="3 4">Nl14</strain>
    </source>
</reference>
<dbReference type="Proteomes" id="UP000182649">
    <property type="component" value="Unassembled WGS sequence"/>
</dbReference>
<dbReference type="Gene3D" id="3.30.428.10">
    <property type="entry name" value="HIT-like"/>
    <property type="match status" value="1"/>
</dbReference>
<dbReference type="InterPro" id="IPR036265">
    <property type="entry name" value="HIT-like_sf"/>
</dbReference>
<proteinExistence type="predicted"/>
<organism evidence="3 4">
    <name type="scientific">Nitrosospira multiformis</name>
    <dbReference type="NCBI Taxonomy" id="1231"/>
    <lineage>
        <taxon>Bacteria</taxon>
        <taxon>Pseudomonadati</taxon>
        <taxon>Pseudomonadota</taxon>
        <taxon>Betaproteobacteria</taxon>
        <taxon>Nitrosomonadales</taxon>
        <taxon>Nitrosomonadaceae</taxon>
        <taxon>Nitrosospira</taxon>
    </lineage>
</organism>
<dbReference type="SUPFAM" id="SSF54197">
    <property type="entry name" value="HIT-like"/>
    <property type="match status" value="1"/>
</dbReference>
<name>A0A1I7FF51_9PROT</name>